<keyword evidence="3" id="KW-1185">Reference proteome</keyword>
<dbReference type="PATRIC" id="fig|36849.3.peg.3629"/>
<keyword evidence="1" id="KW-0472">Membrane</keyword>
<evidence type="ECO:0000256" key="1">
    <source>
        <dbReference type="SAM" id="Phobius"/>
    </source>
</evidence>
<feature type="transmembrane region" description="Helical" evidence="1">
    <location>
        <begin position="44"/>
        <end position="65"/>
    </location>
</feature>
<accession>A0A0P8Y8F8</accession>
<feature type="transmembrane region" description="Helical" evidence="1">
    <location>
        <begin position="17"/>
        <end position="38"/>
    </location>
</feature>
<feature type="transmembrane region" description="Helical" evidence="1">
    <location>
        <begin position="168"/>
        <end position="188"/>
    </location>
</feature>
<evidence type="ECO:0000313" key="3">
    <source>
        <dbReference type="Proteomes" id="UP000050326"/>
    </source>
</evidence>
<feature type="transmembrane region" description="Helical" evidence="1">
    <location>
        <begin position="95"/>
        <end position="113"/>
    </location>
</feature>
<dbReference type="RefSeq" id="WP_054876424.1">
    <property type="nucleotide sequence ID" value="NZ_LKET01000045.1"/>
</dbReference>
<name>A0A0P8Y8F8_9CLOT</name>
<keyword evidence="1" id="KW-1133">Transmembrane helix</keyword>
<dbReference type="AlphaFoldDB" id="A0A0P8Y8F8"/>
<reference evidence="2 3" key="1">
    <citation type="submission" date="2015-09" db="EMBL/GenBank/DDBJ databases">
        <title>Genome sequence of Oxobacter pfennigii DSM 3222.</title>
        <authorList>
            <person name="Poehlein A."/>
            <person name="Bengelsdorf F.R."/>
            <person name="Schiel-Bengelsdorf B."/>
            <person name="Duerre P."/>
            <person name="Daniel R."/>
        </authorList>
    </citation>
    <scope>NUCLEOTIDE SEQUENCE [LARGE SCALE GENOMIC DNA]</scope>
    <source>
        <strain evidence="2 3">DSM 3222</strain>
    </source>
</reference>
<sequence>MINQTETEKKVLTVKDLVTAGIFTALFFIFTLIGGIVFAPNPVLTFYMPLGSALLCGPIFLLLVAKVPKPRAVTILGVIVGLIFFATGMHWAMDIGYIIMGIAADFVAGIKKYKSKGMNILSYMLFCLGATGSYIVFFIDPEGWTSAMLKNGTEQAYIDTMAASAPAWMLYVILFGTLAVAAFSGWAGSKLMKKQFERAGITA</sequence>
<protein>
    <recommendedName>
        <fullName evidence="4">Trep_Strep domain-containing protein</fullName>
    </recommendedName>
</protein>
<dbReference type="InterPro" id="IPR011733">
    <property type="entry name" value="CHP02185_IM"/>
</dbReference>
<dbReference type="OrthoDB" id="9781459at2"/>
<evidence type="ECO:0008006" key="4">
    <source>
        <dbReference type="Google" id="ProtNLM"/>
    </source>
</evidence>
<gene>
    <name evidence="2" type="ORF">OXPF_34270</name>
</gene>
<dbReference type="STRING" id="36849.OXPF_34270"/>
<organism evidence="2 3">
    <name type="scientific">Oxobacter pfennigii</name>
    <dbReference type="NCBI Taxonomy" id="36849"/>
    <lineage>
        <taxon>Bacteria</taxon>
        <taxon>Bacillati</taxon>
        <taxon>Bacillota</taxon>
        <taxon>Clostridia</taxon>
        <taxon>Eubacteriales</taxon>
        <taxon>Clostridiaceae</taxon>
        <taxon>Oxobacter</taxon>
    </lineage>
</organism>
<evidence type="ECO:0000313" key="2">
    <source>
        <dbReference type="EMBL" id="KPU42996.1"/>
    </source>
</evidence>
<dbReference type="EMBL" id="LKET01000045">
    <property type="protein sequence ID" value="KPU42996.1"/>
    <property type="molecule type" value="Genomic_DNA"/>
</dbReference>
<feature type="transmembrane region" description="Helical" evidence="1">
    <location>
        <begin position="72"/>
        <end position="89"/>
    </location>
</feature>
<comment type="caution">
    <text evidence="2">The sequence shown here is derived from an EMBL/GenBank/DDBJ whole genome shotgun (WGS) entry which is preliminary data.</text>
</comment>
<keyword evidence="1" id="KW-0812">Transmembrane</keyword>
<dbReference type="Gene3D" id="1.10.1760.20">
    <property type="match status" value="1"/>
</dbReference>
<dbReference type="NCBIfam" id="TIGR02185">
    <property type="entry name" value="Trep_Strep"/>
    <property type="match status" value="1"/>
</dbReference>
<dbReference type="Proteomes" id="UP000050326">
    <property type="component" value="Unassembled WGS sequence"/>
</dbReference>
<dbReference type="Pfam" id="PF09605">
    <property type="entry name" value="Trep_Strep"/>
    <property type="match status" value="1"/>
</dbReference>
<feature type="transmembrane region" description="Helical" evidence="1">
    <location>
        <begin position="120"/>
        <end position="139"/>
    </location>
</feature>
<proteinExistence type="predicted"/>